<keyword evidence="4" id="KW-1185">Reference proteome</keyword>
<reference evidence="3" key="1">
    <citation type="submission" date="2020-04" db="EMBL/GenBank/DDBJ databases">
        <authorList>
            <person name="Alioto T."/>
            <person name="Alioto T."/>
            <person name="Gomez Garrido J."/>
        </authorList>
    </citation>
    <scope>NUCLEOTIDE SEQUENCE</scope>
    <source>
        <strain evidence="3">A484AB</strain>
    </source>
</reference>
<comment type="caution">
    <text evidence="3">The sequence shown here is derived from an EMBL/GenBank/DDBJ whole genome shotgun (WGS) entry which is preliminary data.</text>
</comment>
<feature type="domain" description="SCAN" evidence="2">
    <location>
        <begin position="14"/>
        <end position="48"/>
    </location>
</feature>
<dbReference type="EMBL" id="CACRXK020019197">
    <property type="protein sequence ID" value="CAB4033377.1"/>
    <property type="molecule type" value="Genomic_DNA"/>
</dbReference>
<dbReference type="Pfam" id="PF23663">
    <property type="entry name" value="Znf_SCAND3"/>
    <property type="match status" value="1"/>
</dbReference>
<evidence type="ECO:0000313" key="4">
    <source>
        <dbReference type="Proteomes" id="UP001152795"/>
    </source>
</evidence>
<sequence length="464" mass="51628">METVPNRKKQQYDGGHSCTSCKNPCHTFCGEPVGKEGFGKPVLCFNCKDMNPNLVDLEANKGNVTFTNVKTTKARNKQSETSVSIFSVMMKNRDKTVSSKNPVKRKKSGHQKTTGAVCLACYNLYKTQPQWKKKFCFTRYNESSMKEHMKTHRDVSIDNYSNYFVAEDNPKAGEAVKANKSKDQSLLKSSVQVQTDESRKPDDQADLRPTTNCPDEVPATSHVSMDTRDKQAAIESQSAPGELTHAESAPSETTAEKRKVTSISVEDHENNVDWPSTKLPKMSSSLNSAQASITNFLLSDPSAIQESGVNLLSKKNLDYIVDRISGRIIGSSKHSSQSSGSTCTNLPSCTNLTSFLESESHDYELISGGEVHDIRCNTCFTYINDPVALSELPRKPSFALGTSLISGLVISNNDYKLYCNGGCQKWYNFKSRLLNYIIDASQTLWWFFATVPLFDTIFVCRSIY</sequence>
<dbReference type="Proteomes" id="UP001152795">
    <property type="component" value="Unassembled WGS sequence"/>
</dbReference>
<feature type="compositionally biased region" description="Polar residues" evidence="1">
    <location>
        <begin position="186"/>
        <end position="195"/>
    </location>
</feature>
<dbReference type="AlphaFoldDB" id="A0A6S7JPI7"/>
<evidence type="ECO:0000259" key="2">
    <source>
        <dbReference type="Pfam" id="PF23663"/>
    </source>
</evidence>
<name>A0A6S7JPI7_PARCT</name>
<feature type="region of interest" description="Disordered" evidence="1">
    <location>
        <begin position="178"/>
        <end position="283"/>
    </location>
</feature>
<organism evidence="3 4">
    <name type="scientific">Paramuricea clavata</name>
    <name type="common">Red gorgonian</name>
    <name type="synonym">Violescent sea-whip</name>
    <dbReference type="NCBI Taxonomy" id="317549"/>
    <lineage>
        <taxon>Eukaryota</taxon>
        <taxon>Metazoa</taxon>
        <taxon>Cnidaria</taxon>
        <taxon>Anthozoa</taxon>
        <taxon>Octocorallia</taxon>
        <taxon>Malacalcyonacea</taxon>
        <taxon>Plexauridae</taxon>
        <taxon>Paramuricea</taxon>
    </lineage>
</organism>
<evidence type="ECO:0000256" key="1">
    <source>
        <dbReference type="SAM" id="MobiDB-lite"/>
    </source>
</evidence>
<accession>A0A6S7JPI7</accession>
<feature type="compositionally biased region" description="Basic and acidic residues" evidence="1">
    <location>
        <begin position="254"/>
        <end position="271"/>
    </location>
</feature>
<proteinExistence type="predicted"/>
<dbReference type="OrthoDB" id="2499658at2759"/>
<gene>
    <name evidence="3" type="ORF">PACLA_8A004110</name>
</gene>
<protein>
    <recommendedName>
        <fullName evidence="2">SCAN domain-containing protein</fullName>
    </recommendedName>
</protein>
<evidence type="ECO:0000313" key="3">
    <source>
        <dbReference type="EMBL" id="CAB4033377.1"/>
    </source>
</evidence>
<feature type="compositionally biased region" description="Basic and acidic residues" evidence="1">
    <location>
        <begin position="196"/>
        <end position="206"/>
    </location>
</feature>
<dbReference type="InterPro" id="IPR057560">
    <property type="entry name" value="Znf_SCAND3"/>
</dbReference>